<dbReference type="EMBL" id="BSTG01000001">
    <property type="protein sequence ID" value="GLY56836.1"/>
    <property type="molecule type" value="Genomic_DNA"/>
</dbReference>
<evidence type="ECO:0000313" key="6">
    <source>
        <dbReference type="EMBL" id="QDP75427.1"/>
    </source>
</evidence>
<dbReference type="SMART" id="SM00382">
    <property type="entry name" value="AAA"/>
    <property type="match status" value="1"/>
</dbReference>
<keyword evidence="1" id="KW-0547">Nucleotide-binding</keyword>
<dbReference type="PANTHER" id="PTHR24220:SF685">
    <property type="entry name" value="ABC TRANSPORTER RELATED"/>
    <property type="match status" value="1"/>
</dbReference>
<dbReference type="Pfam" id="PF00005">
    <property type="entry name" value="ABC_tran"/>
    <property type="match status" value="1"/>
</dbReference>
<dbReference type="PROSITE" id="PS50893">
    <property type="entry name" value="ABC_TRANSPORTER_2"/>
    <property type="match status" value="1"/>
</dbReference>
<dbReference type="GO" id="GO:0016887">
    <property type="term" value="F:ATP hydrolysis activity"/>
    <property type="evidence" value="ECO:0007669"/>
    <property type="project" value="InterPro"/>
</dbReference>
<keyword evidence="2 5" id="KW-0067">ATP-binding</keyword>
<dbReference type="InterPro" id="IPR003593">
    <property type="entry name" value="AAA+_ATPase"/>
</dbReference>
<dbReference type="SUPFAM" id="SSF52540">
    <property type="entry name" value="P-loop containing nucleoside triphosphate hydrolases"/>
    <property type="match status" value="1"/>
</dbReference>
<feature type="region of interest" description="Disordered" evidence="3">
    <location>
        <begin position="74"/>
        <end position="94"/>
    </location>
</feature>
<dbReference type="GO" id="GO:0022857">
    <property type="term" value="F:transmembrane transporter activity"/>
    <property type="evidence" value="ECO:0007669"/>
    <property type="project" value="TreeGrafter"/>
</dbReference>
<proteinExistence type="predicted"/>
<name>A0AAV5P4G9_CELCE</name>
<dbReference type="GO" id="GO:0005886">
    <property type="term" value="C:plasma membrane"/>
    <property type="evidence" value="ECO:0007669"/>
    <property type="project" value="TreeGrafter"/>
</dbReference>
<dbReference type="EMBL" id="CP041694">
    <property type="protein sequence ID" value="QDP75427.1"/>
    <property type="molecule type" value="Genomic_DNA"/>
</dbReference>
<keyword evidence="7" id="KW-1185">Reference proteome</keyword>
<reference evidence="6 7" key="1">
    <citation type="submission" date="2019-07" db="EMBL/GenBank/DDBJ databases">
        <title>Complete Genome Sequence and Methylome Analysis of Arthrobacter luteus NEB113.</title>
        <authorList>
            <person name="Fomenkov A."/>
            <person name="Anton B.P."/>
            <person name="Vincze T."/>
            <person name="Roberts R.J."/>
        </authorList>
    </citation>
    <scope>NUCLEOTIDE SEQUENCE [LARGE SCALE GENOMIC DNA]</scope>
    <source>
        <strain evidence="6 7">NEB113</strain>
    </source>
</reference>
<evidence type="ECO:0000313" key="8">
    <source>
        <dbReference type="Proteomes" id="UP001165168"/>
    </source>
</evidence>
<dbReference type="AlphaFoldDB" id="A0AAV5P4G9"/>
<organism evidence="5 8">
    <name type="scientific">Cellulosimicrobium cellulans</name>
    <name type="common">Arthrobacter luteus</name>
    <dbReference type="NCBI Taxonomy" id="1710"/>
    <lineage>
        <taxon>Bacteria</taxon>
        <taxon>Bacillati</taxon>
        <taxon>Actinomycetota</taxon>
        <taxon>Actinomycetes</taxon>
        <taxon>Micrococcales</taxon>
        <taxon>Promicromonosporaceae</taxon>
        <taxon>Cellulosimicrobium</taxon>
    </lineage>
</organism>
<accession>A0AAV5P4G9</accession>
<dbReference type="InterPro" id="IPR027417">
    <property type="entry name" value="P-loop_NTPase"/>
</dbReference>
<gene>
    <name evidence="5" type="ORF">Ccel01_14380</name>
    <name evidence="6" type="ORF">FOG94_10025</name>
</gene>
<dbReference type="Gene3D" id="3.40.50.300">
    <property type="entry name" value="P-loop containing nucleotide triphosphate hydrolases"/>
    <property type="match status" value="1"/>
</dbReference>
<sequence length="250" mass="26409">MDLVLDRVRLTYPDGDGVLVAVDDVSLTVPSGTTTALLGPSGAGKSSLLAVAATLTPPTAGVVRVGPDVVSAPLDADLDPERGDAAGRRGRRRARRAADRAAALRRERIGLVFQQPQLVASLTVLEQLELMSHLRGRSPASRRAHALALLDAVGVADRADRRPEHLSGGQRQRVAIARALMNDPEVLLVDEPTSALDHERGVQVVELVVRLARELDAATLLVSHDEATLDPVDARVHLADGRLVPAPAAA</sequence>
<evidence type="ECO:0000313" key="7">
    <source>
        <dbReference type="Proteomes" id="UP000319068"/>
    </source>
</evidence>
<evidence type="ECO:0000256" key="1">
    <source>
        <dbReference type="ARBA" id="ARBA00022741"/>
    </source>
</evidence>
<evidence type="ECO:0000256" key="3">
    <source>
        <dbReference type="SAM" id="MobiDB-lite"/>
    </source>
</evidence>
<feature type="domain" description="ABC transporter" evidence="4">
    <location>
        <begin position="3"/>
        <end position="250"/>
    </location>
</feature>
<dbReference type="Proteomes" id="UP000319068">
    <property type="component" value="Chromosome"/>
</dbReference>
<protein>
    <submittedName>
        <fullName evidence="5">ABC transporter ATP-binding protein</fullName>
    </submittedName>
    <submittedName>
        <fullName evidence="6">ATP-binding cassette domain-containing protein</fullName>
    </submittedName>
</protein>
<evidence type="ECO:0000256" key="2">
    <source>
        <dbReference type="ARBA" id="ARBA00022840"/>
    </source>
</evidence>
<evidence type="ECO:0000259" key="4">
    <source>
        <dbReference type="PROSITE" id="PS50893"/>
    </source>
</evidence>
<reference evidence="5" key="2">
    <citation type="submission" date="2023-03" db="EMBL/GenBank/DDBJ databases">
        <title>Cellulosimicrobium cellulans NBRC 103059.</title>
        <authorList>
            <person name="Ichikawa N."/>
            <person name="Sato H."/>
            <person name="Tonouchi N."/>
        </authorList>
    </citation>
    <scope>NUCLEOTIDE SEQUENCE</scope>
    <source>
        <strain evidence="5">NBRC 103059</strain>
    </source>
</reference>
<dbReference type="InterPro" id="IPR017871">
    <property type="entry name" value="ABC_transporter-like_CS"/>
</dbReference>
<dbReference type="GO" id="GO:0005524">
    <property type="term" value="F:ATP binding"/>
    <property type="evidence" value="ECO:0007669"/>
    <property type="project" value="UniProtKB-KW"/>
</dbReference>
<dbReference type="RefSeq" id="WP_137280310.1">
    <property type="nucleotide sequence ID" value="NZ_BSTG01000001.1"/>
</dbReference>
<evidence type="ECO:0000313" key="5">
    <source>
        <dbReference type="EMBL" id="GLY56836.1"/>
    </source>
</evidence>
<dbReference type="PANTHER" id="PTHR24220">
    <property type="entry name" value="IMPORT ATP-BINDING PROTEIN"/>
    <property type="match status" value="1"/>
</dbReference>
<dbReference type="Proteomes" id="UP001165168">
    <property type="component" value="Unassembled WGS sequence"/>
</dbReference>
<dbReference type="InterPro" id="IPR015854">
    <property type="entry name" value="ABC_transpr_LolD-like"/>
</dbReference>
<dbReference type="InterPro" id="IPR003439">
    <property type="entry name" value="ABC_transporter-like_ATP-bd"/>
</dbReference>
<dbReference type="PROSITE" id="PS00211">
    <property type="entry name" value="ABC_TRANSPORTER_1"/>
    <property type="match status" value="1"/>
</dbReference>